<evidence type="ECO:0000256" key="11">
    <source>
        <dbReference type="ARBA" id="ARBA00044504"/>
    </source>
</evidence>
<keyword evidence="8" id="KW-0769">Symport</keyword>
<dbReference type="FunFam" id="1.20.1250.20:FF:000366">
    <property type="entry name" value="Sucrose transport protein SUT5"/>
    <property type="match status" value="1"/>
</dbReference>
<feature type="transmembrane region" description="Helical" evidence="13">
    <location>
        <begin position="537"/>
        <end position="554"/>
    </location>
</feature>
<comment type="similarity">
    <text evidence="3">Belongs to the glycoside-pentoside-hexuronide (GPH) cation symporter transporter (TC 2.A.2.4) family.</text>
</comment>
<proteinExistence type="inferred from homology"/>
<keyword evidence="5" id="KW-1003">Cell membrane</keyword>
<dbReference type="PANTHER" id="PTHR19432:SF35">
    <property type="entry name" value="SOLUTE CARRIER FAMILY 45 MEMBER 3 ISOFORM X1"/>
    <property type="match status" value="1"/>
</dbReference>
<comment type="caution">
    <text evidence="14">The sequence shown here is derived from an EMBL/GenBank/DDBJ whole genome shotgun (WGS) entry which is preliminary data.</text>
</comment>
<evidence type="ECO:0000256" key="13">
    <source>
        <dbReference type="SAM" id="Phobius"/>
    </source>
</evidence>
<dbReference type="GO" id="GO:0005886">
    <property type="term" value="C:plasma membrane"/>
    <property type="evidence" value="ECO:0007669"/>
    <property type="project" value="UniProtKB-SubCell"/>
</dbReference>
<dbReference type="Gene3D" id="1.20.1250.20">
    <property type="entry name" value="MFS general substrate transporter like domains"/>
    <property type="match status" value="1"/>
</dbReference>
<dbReference type="Pfam" id="PF07690">
    <property type="entry name" value="MFS_1"/>
    <property type="match status" value="1"/>
</dbReference>
<feature type="transmembrane region" description="Helical" evidence="13">
    <location>
        <begin position="466"/>
        <end position="483"/>
    </location>
</feature>
<feature type="transmembrane region" description="Helical" evidence="13">
    <location>
        <begin position="123"/>
        <end position="142"/>
    </location>
</feature>
<evidence type="ECO:0000256" key="8">
    <source>
        <dbReference type="ARBA" id="ARBA00022847"/>
    </source>
</evidence>
<feature type="region of interest" description="Disordered" evidence="12">
    <location>
        <begin position="56"/>
        <end position="76"/>
    </location>
</feature>
<evidence type="ECO:0000256" key="12">
    <source>
        <dbReference type="SAM" id="MobiDB-lite"/>
    </source>
</evidence>
<feature type="transmembrane region" description="Helical" evidence="13">
    <location>
        <begin position="606"/>
        <end position="625"/>
    </location>
</feature>
<dbReference type="SUPFAM" id="SSF103473">
    <property type="entry name" value="MFS general substrate transporter"/>
    <property type="match status" value="1"/>
</dbReference>
<dbReference type="Proteomes" id="UP000626092">
    <property type="component" value="Unassembled WGS sequence"/>
</dbReference>
<evidence type="ECO:0000313" key="15">
    <source>
        <dbReference type="Proteomes" id="UP000626092"/>
    </source>
</evidence>
<feature type="compositionally biased region" description="Polar residues" evidence="12">
    <location>
        <begin position="56"/>
        <end position="72"/>
    </location>
</feature>
<keyword evidence="9 13" id="KW-1133">Transmembrane helix</keyword>
<protein>
    <submittedName>
        <fullName evidence="14">Uncharacterized protein</fullName>
    </submittedName>
</protein>
<accession>A0A834G5G8</accession>
<sequence length="643" mass="69203">MDAVSIRVPYRNLRQDATEEVELVAVGVDDYNHHHQHHQRNNDNNGVEFGVKSTTRVSSNGGIQSSDPSSRSYPHPPEHHASLLTLILSCTVAAGVQFGWALQLSLLTPYIQTLGIEHAFSSFIWLCGPITGLVVGVASAIAVQSDDFYVQPCVGIWSDKCTSKYGRRRPFILVGSLMISVAVIIIGFSADIGYLLGDTKEHCRTFKGTRTRAAVVFIIGFWMLDLANNTVQGPARALLADLSGPDQRNSANAIFCSWMAVGNIFGFSAGASGNWHRWFPFLKSRACCEACGNLKAAFLVAVVSTVFLTLCTLVTLYFAKEVPLTPRQPHRLSDSAPLLEDPRQIVFDLSKSQPDTHVIDNALGNKSINTCETDGNSKNPDLKAEENEGASYIDSPGAVLVNLLTSLRHLPPAMHSVLIVMAFTWLSWFPFFLFDTDWMGREVYHGNPKGDVSEVQGYDQGVREGAFGLLLNSVVLGISSFLIEPICQWMGARLVWAMSNFIVFACMAGTAIISLVSVREYSTGIQHVIGGNGAIKIASLVIFALLGFPLAITYSVPFSVTAELTADSGGGQGLAIGVLNLAIVIPQMIVSLGAGPWDALFGGGNIPAFVLASLCALVAGVIATLKLPNLSNSSFKSSGFHFG</sequence>
<evidence type="ECO:0000256" key="10">
    <source>
        <dbReference type="ARBA" id="ARBA00023136"/>
    </source>
</evidence>
<name>A0A834G5G8_RHOSS</name>
<feature type="transmembrane region" description="Helical" evidence="13">
    <location>
        <begin position="574"/>
        <end position="594"/>
    </location>
</feature>
<evidence type="ECO:0000313" key="14">
    <source>
        <dbReference type="EMBL" id="KAF7123444.1"/>
    </source>
</evidence>
<dbReference type="OrthoDB" id="28755at2759"/>
<evidence type="ECO:0000256" key="6">
    <source>
        <dbReference type="ARBA" id="ARBA00022597"/>
    </source>
</evidence>
<evidence type="ECO:0000256" key="5">
    <source>
        <dbReference type="ARBA" id="ARBA00022475"/>
    </source>
</evidence>
<dbReference type="InterPro" id="IPR011701">
    <property type="entry name" value="MFS"/>
</dbReference>
<feature type="transmembrane region" description="Helical" evidence="13">
    <location>
        <begin position="495"/>
        <end position="516"/>
    </location>
</feature>
<keyword evidence="7 13" id="KW-0812">Transmembrane</keyword>
<evidence type="ECO:0000256" key="3">
    <source>
        <dbReference type="ARBA" id="ARBA00007134"/>
    </source>
</evidence>
<gene>
    <name evidence="14" type="ORF">RHSIM_Rhsim12G0131800</name>
</gene>
<keyword evidence="4" id="KW-0813">Transport</keyword>
<evidence type="ECO:0000256" key="7">
    <source>
        <dbReference type="ARBA" id="ARBA00022692"/>
    </source>
</evidence>
<comment type="subcellular location">
    <subcellularLocation>
        <location evidence="1">Cell membrane</location>
        <topology evidence="1">Multi-pass membrane protein</topology>
    </subcellularLocation>
</comment>
<comment type="similarity">
    <text evidence="11">Belongs to the major facilitator superfamily. Phosphate:H(+) symporter (TC 2.A.1.9) family.</text>
</comment>
<dbReference type="PANTHER" id="PTHR19432">
    <property type="entry name" value="SUGAR TRANSPORTER"/>
    <property type="match status" value="1"/>
</dbReference>
<feature type="transmembrane region" description="Helical" evidence="13">
    <location>
        <begin position="81"/>
        <end position="102"/>
    </location>
</feature>
<evidence type="ECO:0000256" key="9">
    <source>
        <dbReference type="ARBA" id="ARBA00022989"/>
    </source>
</evidence>
<dbReference type="GO" id="GO:0008506">
    <property type="term" value="F:sucrose:proton symporter activity"/>
    <property type="evidence" value="ECO:0007669"/>
    <property type="project" value="TreeGrafter"/>
</dbReference>
<keyword evidence="6" id="KW-0762">Sugar transport</keyword>
<feature type="transmembrane region" description="Helical" evidence="13">
    <location>
        <begin position="251"/>
        <end position="275"/>
    </location>
</feature>
<evidence type="ECO:0000256" key="1">
    <source>
        <dbReference type="ARBA" id="ARBA00004651"/>
    </source>
</evidence>
<comment type="pathway">
    <text evidence="2">Glycan biosynthesis; sucrose metabolism.</text>
</comment>
<dbReference type="EMBL" id="WJXA01000012">
    <property type="protein sequence ID" value="KAF7123444.1"/>
    <property type="molecule type" value="Genomic_DNA"/>
</dbReference>
<feature type="transmembrane region" description="Helical" evidence="13">
    <location>
        <begin position="296"/>
        <end position="319"/>
    </location>
</feature>
<reference evidence="14" key="1">
    <citation type="submission" date="2019-11" db="EMBL/GenBank/DDBJ databases">
        <authorList>
            <person name="Liu Y."/>
            <person name="Hou J."/>
            <person name="Li T.-Q."/>
            <person name="Guan C.-H."/>
            <person name="Wu X."/>
            <person name="Wu H.-Z."/>
            <person name="Ling F."/>
            <person name="Zhang R."/>
            <person name="Shi X.-G."/>
            <person name="Ren J.-P."/>
            <person name="Chen E.-F."/>
            <person name="Sun J.-M."/>
        </authorList>
    </citation>
    <scope>NUCLEOTIDE SEQUENCE</scope>
    <source>
        <strain evidence="14">Adult_tree_wgs_1</strain>
        <tissue evidence="14">Leaves</tissue>
    </source>
</reference>
<feature type="transmembrane region" description="Helical" evidence="13">
    <location>
        <begin position="171"/>
        <end position="192"/>
    </location>
</feature>
<dbReference type="AlphaFoldDB" id="A0A834G5G8"/>
<keyword evidence="15" id="KW-1185">Reference proteome</keyword>
<feature type="transmembrane region" description="Helical" evidence="13">
    <location>
        <begin position="413"/>
        <end position="434"/>
    </location>
</feature>
<dbReference type="CDD" id="cd17313">
    <property type="entry name" value="MFS_SLC45_SUC"/>
    <property type="match status" value="1"/>
</dbReference>
<dbReference type="FunFam" id="1.20.1250.20:FF:000182">
    <property type="entry name" value="Sucrose transporter SUC2"/>
    <property type="match status" value="1"/>
</dbReference>
<organism evidence="14 15">
    <name type="scientific">Rhododendron simsii</name>
    <name type="common">Sims's rhododendron</name>
    <dbReference type="NCBI Taxonomy" id="118357"/>
    <lineage>
        <taxon>Eukaryota</taxon>
        <taxon>Viridiplantae</taxon>
        <taxon>Streptophyta</taxon>
        <taxon>Embryophyta</taxon>
        <taxon>Tracheophyta</taxon>
        <taxon>Spermatophyta</taxon>
        <taxon>Magnoliopsida</taxon>
        <taxon>eudicotyledons</taxon>
        <taxon>Gunneridae</taxon>
        <taxon>Pentapetalae</taxon>
        <taxon>asterids</taxon>
        <taxon>Ericales</taxon>
        <taxon>Ericaceae</taxon>
        <taxon>Ericoideae</taxon>
        <taxon>Rhodoreae</taxon>
        <taxon>Rhododendron</taxon>
    </lineage>
</organism>
<keyword evidence="10 13" id="KW-0472">Membrane</keyword>
<dbReference type="InterPro" id="IPR036259">
    <property type="entry name" value="MFS_trans_sf"/>
</dbReference>
<evidence type="ECO:0000256" key="4">
    <source>
        <dbReference type="ARBA" id="ARBA00022448"/>
    </source>
</evidence>
<evidence type="ECO:0000256" key="2">
    <source>
        <dbReference type="ARBA" id="ARBA00004914"/>
    </source>
</evidence>